<proteinExistence type="predicted"/>
<accession>A0A966DU78</accession>
<dbReference type="GO" id="GO:0000155">
    <property type="term" value="F:phosphorelay sensor kinase activity"/>
    <property type="evidence" value="ECO:0007669"/>
    <property type="project" value="InterPro"/>
</dbReference>
<dbReference type="Gene3D" id="3.30.450.40">
    <property type="match status" value="1"/>
</dbReference>
<dbReference type="InterPro" id="IPR000700">
    <property type="entry name" value="PAS-assoc_C"/>
</dbReference>
<feature type="domain" description="PAC" evidence="1">
    <location>
        <begin position="246"/>
        <end position="297"/>
    </location>
</feature>
<name>A0A966DU78_9SPHI</name>
<dbReference type="InterPro" id="IPR036097">
    <property type="entry name" value="HisK_dim/P_sf"/>
</dbReference>
<organism evidence="2 3">
    <name type="scientific">Mucilaginibacter agri</name>
    <dbReference type="NCBI Taxonomy" id="2695265"/>
    <lineage>
        <taxon>Bacteria</taxon>
        <taxon>Pseudomonadati</taxon>
        <taxon>Bacteroidota</taxon>
        <taxon>Sphingobacteriia</taxon>
        <taxon>Sphingobacteriales</taxon>
        <taxon>Sphingobacteriaceae</taxon>
        <taxon>Mucilaginibacter</taxon>
    </lineage>
</organism>
<dbReference type="AlphaFoldDB" id="A0A966DU78"/>
<dbReference type="SUPFAM" id="SSF55785">
    <property type="entry name" value="PYP-like sensor domain (PAS domain)"/>
    <property type="match status" value="1"/>
</dbReference>
<evidence type="ECO:0000313" key="2">
    <source>
        <dbReference type="EMBL" id="NCD70102.1"/>
    </source>
</evidence>
<protein>
    <submittedName>
        <fullName evidence="2">PAS domain S-box protein</fullName>
    </submittedName>
</protein>
<keyword evidence="3" id="KW-1185">Reference proteome</keyword>
<dbReference type="SUPFAM" id="SSF47384">
    <property type="entry name" value="Homodimeric domain of signal transducing histidine kinase"/>
    <property type="match status" value="1"/>
</dbReference>
<dbReference type="NCBIfam" id="TIGR00229">
    <property type="entry name" value="sensory_box"/>
    <property type="match status" value="1"/>
</dbReference>
<evidence type="ECO:0000259" key="1">
    <source>
        <dbReference type="PROSITE" id="PS50113"/>
    </source>
</evidence>
<dbReference type="Gene3D" id="3.30.450.20">
    <property type="entry name" value="PAS domain"/>
    <property type="match status" value="1"/>
</dbReference>
<dbReference type="RefSeq" id="WP_166586067.1">
    <property type="nucleotide sequence ID" value="NZ_WWEO01000042.1"/>
</dbReference>
<reference evidence="2" key="2">
    <citation type="submission" date="2020-10" db="EMBL/GenBank/DDBJ databases">
        <title>Mucilaginibacter sp. nov., isolated from soil.</title>
        <authorList>
            <person name="Jeon C.O."/>
        </authorList>
    </citation>
    <scope>NUCLEOTIDE SEQUENCE</scope>
    <source>
        <strain evidence="2">R11</strain>
    </source>
</reference>
<comment type="caution">
    <text evidence="2">The sequence shown here is derived from an EMBL/GenBank/DDBJ whole genome shotgun (WGS) entry which is preliminary data.</text>
</comment>
<dbReference type="Proteomes" id="UP000638732">
    <property type="component" value="Unassembled WGS sequence"/>
</dbReference>
<dbReference type="EMBL" id="WWEO01000042">
    <property type="protein sequence ID" value="NCD70102.1"/>
    <property type="molecule type" value="Genomic_DNA"/>
</dbReference>
<evidence type="ECO:0000313" key="3">
    <source>
        <dbReference type="Proteomes" id="UP000638732"/>
    </source>
</evidence>
<dbReference type="Gene3D" id="1.10.287.130">
    <property type="match status" value="1"/>
</dbReference>
<dbReference type="InterPro" id="IPR000014">
    <property type="entry name" value="PAS"/>
</dbReference>
<gene>
    <name evidence="2" type="ORF">GSY63_12100</name>
</gene>
<sequence>MAADPYRKQQATHRLLGLDINRENELRELACMATSLFSVEFASIVLEDSEVLYANKTLSKKAEEHIKSSRLLTYLARRKRMLVISDIAENQRFANDAVKVNKQVFSFYLTIPFFTHDGYHAGNLILMGHQPKKIGAQQQHLLKILIKRILQLIELDNSLRVVKEQYTAARETEIKLMSFFESSASCHLLIGKELEVIVFNKNMAELLQSHHNVVLYPGINVDKILKGPYLEDFLIDYEKALSGTVVKYEREVVYNQDTIWWQVTFEPCYSREGEIVGISYNATDITERKHHEQKIVNQNQHFRTIAHIQSHELRRPVASIMGLMYLFKEDGYKANPEELMLMERAVNELDCKIREIVKISTIAE</sequence>
<dbReference type="InterPro" id="IPR029016">
    <property type="entry name" value="GAF-like_dom_sf"/>
</dbReference>
<dbReference type="InterPro" id="IPR035965">
    <property type="entry name" value="PAS-like_dom_sf"/>
</dbReference>
<dbReference type="SUPFAM" id="SSF55781">
    <property type="entry name" value="GAF domain-like"/>
    <property type="match status" value="1"/>
</dbReference>
<reference evidence="2" key="1">
    <citation type="submission" date="2020-01" db="EMBL/GenBank/DDBJ databases">
        <authorList>
            <person name="Seo Y.L."/>
        </authorList>
    </citation>
    <scope>NUCLEOTIDE SEQUENCE</scope>
    <source>
        <strain evidence="2">R11</strain>
    </source>
</reference>
<dbReference type="PROSITE" id="PS50113">
    <property type="entry name" value="PAC"/>
    <property type="match status" value="1"/>
</dbReference>